<reference evidence="1 2" key="1">
    <citation type="journal article" date="2015" name="Genome Announc.">
        <title>Complete Genome Sequence of the Rhizobacterium Pseudomonas trivialis Strain IHBB745 with Multiple Plant Growth-Promoting Activities and Tolerance to Desiccation and Alkalinity.</title>
        <authorList>
            <person name="Gulati A."/>
            <person name="Swarnkar M.K."/>
            <person name="Vyas P."/>
            <person name="Rahi P."/>
            <person name="Thakur R."/>
            <person name="Thakur N."/>
            <person name="Singh A.K."/>
        </authorList>
    </citation>
    <scope>NUCLEOTIDE SEQUENCE [LARGE SCALE GENOMIC DNA]</scope>
    <source>
        <strain evidence="2">745</strain>
    </source>
</reference>
<organism evidence="1 2">
    <name type="scientific">Pseudomonas trivialis</name>
    <dbReference type="NCBI Taxonomy" id="200450"/>
    <lineage>
        <taxon>Bacteria</taxon>
        <taxon>Pseudomonadati</taxon>
        <taxon>Pseudomonadota</taxon>
        <taxon>Gammaproteobacteria</taxon>
        <taxon>Pseudomonadales</taxon>
        <taxon>Pseudomonadaceae</taxon>
        <taxon>Pseudomonas</taxon>
    </lineage>
</organism>
<evidence type="ECO:0000313" key="2">
    <source>
        <dbReference type="Proteomes" id="UP000036608"/>
    </source>
</evidence>
<evidence type="ECO:0000313" key="1">
    <source>
        <dbReference type="EMBL" id="AKS05061.1"/>
    </source>
</evidence>
<accession>A0A0H5A2P4</accession>
<dbReference type="KEGG" id="ptv:AA957_02700"/>
<sequence length="100" mass="11020">MKKLLSSCLYVGVDGSCMTPWLRSQAMLRGWPGVKTMERKSQFPMTVMGKNLGRNALILKRFSGVLVMVLSGFGAGDSEVSVRGCWRRCGVCRGGWDVTE</sequence>
<dbReference type="EMBL" id="CP011507">
    <property type="protein sequence ID" value="AKS05061.1"/>
    <property type="molecule type" value="Genomic_DNA"/>
</dbReference>
<protein>
    <submittedName>
        <fullName evidence="1">Uncharacterized protein</fullName>
    </submittedName>
</protein>
<dbReference type="AlphaFoldDB" id="A0A0H5A2P4"/>
<name>A0A0H5A2P4_9PSED</name>
<dbReference type="Proteomes" id="UP000036608">
    <property type="component" value="Chromosome"/>
</dbReference>
<gene>
    <name evidence="1" type="ORF">AA957_02700</name>
</gene>
<proteinExistence type="predicted"/>
<reference evidence="2" key="2">
    <citation type="submission" date="2015-05" db="EMBL/GenBank/DDBJ databases">
        <authorList>
            <person name="Swarnkar M.K."/>
            <person name="Vyas P."/>
            <person name="Rahi P."/>
            <person name="Thakur R."/>
            <person name="Thakur N."/>
            <person name="Singh A.K."/>
            <person name="Gulati A."/>
        </authorList>
    </citation>
    <scope>NUCLEOTIDE SEQUENCE [LARGE SCALE GENOMIC DNA]</scope>
    <source>
        <strain evidence="2">745</strain>
    </source>
</reference>